<dbReference type="VEuPathDB" id="VectorBase:AAEL019498"/>
<dbReference type="SMART" id="SM00718">
    <property type="entry name" value="DM4_12"/>
    <property type="match status" value="2"/>
</dbReference>
<dbReference type="Proteomes" id="UP000682892">
    <property type="component" value="Unassembled WGS sequence"/>
</dbReference>
<evidence type="ECO:0000256" key="1">
    <source>
        <dbReference type="SAM" id="SignalP"/>
    </source>
</evidence>
<reference evidence="2" key="3">
    <citation type="submission" date="2012-09" db="EMBL/GenBank/DDBJ databases">
        <authorList>
            <consortium name="VectorBase"/>
        </authorList>
    </citation>
    <scope>NUCLEOTIDE SEQUENCE</scope>
    <source>
        <strain evidence="2">Liverpool</strain>
    </source>
</reference>
<organism evidence="2 3">
    <name type="scientific">Aedes aegypti</name>
    <name type="common">Yellowfever mosquito</name>
    <name type="synonym">Culex aegypti</name>
    <dbReference type="NCBI Taxonomy" id="7159"/>
    <lineage>
        <taxon>Eukaryota</taxon>
        <taxon>Metazoa</taxon>
        <taxon>Ecdysozoa</taxon>
        <taxon>Arthropoda</taxon>
        <taxon>Hexapoda</taxon>
        <taxon>Insecta</taxon>
        <taxon>Pterygota</taxon>
        <taxon>Neoptera</taxon>
        <taxon>Endopterygota</taxon>
        <taxon>Diptera</taxon>
        <taxon>Nematocera</taxon>
        <taxon>Culicoidea</taxon>
        <taxon>Culicidae</taxon>
        <taxon>Culicinae</taxon>
        <taxon>Aedini</taxon>
        <taxon>Aedes</taxon>
        <taxon>Stegomyia</taxon>
    </lineage>
</organism>
<evidence type="ECO:0000313" key="3">
    <source>
        <dbReference type="Proteomes" id="UP000682892"/>
    </source>
</evidence>
<dbReference type="PANTHER" id="PTHR21398">
    <property type="entry name" value="AGAP007094-PA"/>
    <property type="match status" value="1"/>
</dbReference>
<keyword evidence="1" id="KW-0732">Signal</keyword>
<dbReference type="OMA" id="RWILSYP"/>
<dbReference type="EMBL" id="CH477581">
    <property type="protein sequence ID" value="EAT38688.1"/>
    <property type="molecule type" value="Genomic_DNA"/>
</dbReference>
<gene>
    <name evidence="2" type="ORF">AaeL_AAEL009446</name>
</gene>
<dbReference type="PANTHER" id="PTHR21398:SF11">
    <property type="entry name" value="HDC15381-RELATED"/>
    <property type="match status" value="1"/>
</dbReference>
<dbReference type="InterPro" id="IPR006631">
    <property type="entry name" value="DM4_12"/>
</dbReference>
<dbReference type="PhylomeDB" id="Q16VT6"/>
<protein>
    <submittedName>
        <fullName evidence="2">AAEL009446-PA</fullName>
    </submittedName>
</protein>
<name>Q16VT6_AEDAE</name>
<dbReference type="Pfam" id="PF07841">
    <property type="entry name" value="DM4_12"/>
    <property type="match status" value="2"/>
</dbReference>
<evidence type="ECO:0000313" key="2">
    <source>
        <dbReference type="EMBL" id="EAT38688.1"/>
    </source>
</evidence>
<dbReference type="AlphaFoldDB" id="Q16VT6"/>
<dbReference type="eggNOG" id="ENOG502S9JV">
    <property type="taxonomic scope" value="Eukaryota"/>
</dbReference>
<sequence length="343" mass="38980">MHNFMKLLILLLVLDSCFAENVNCTECEPESHMLSKRWITYQPGGGLAKLTLGALSTISCNHYKLVRNIVAISNVQANYNIPSSIIWPVPESYFKHRLNNDFVDNSRAVLYQTLERMFDTFGTDGRDCVLKTICEIAEAPLSHNGMFGEILDVVFTPYGGVAKLIIGALNPVQFHHNKLIRNINLAVNLQANYIIPATIIWPVPASIFKNRVNNDYVDNSRIQLYQILENMFDYGGISGRECVLRTICEIAETPLNHSGMFGELMDVMFTPYDAEHLDQSYMEARQHGLNGSNCVQVYKRCPLGSGLLEKLTIDRTELWKESSDLNPTILWHASINRFKTWRK</sequence>
<dbReference type="PaxDb" id="7159-AAEL009446-PA"/>
<accession>Q16VT6</accession>
<reference evidence="2" key="1">
    <citation type="submission" date="2005-10" db="EMBL/GenBank/DDBJ databases">
        <authorList>
            <person name="Loftus B.J."/>
            <person name="Nene V.M."/>
            <person name="Hannick L.I."/>
            <person name="Bidwell S."/>
            <person name="Haas B."/>
            <person name="Amedeo P."/>
            <person name="Orvis J."/>
            <person name="Wortman J.R."/>
            <person name="White O.R."/>
            <person name="Salzberg S."/>
            <person name="Shumway M."/>
            <person name="Koo H."/>
            <person name="Zhao Y."/>
            <person name="Holmes M."/>
            <person name="Miller J."/>
            <person name="Schatz M."/>
            <person name="Pop M."/>
            <person name="Pai G."/>
            <person name="Utterback T."/>
            <person name="Rogers Y.-H."/>
            <person name="Kravitz S."/>
            <person name="Fraser C.M."/>
        </authorList>
    </citation>
    <scope>NUCLEOTIDE SEQUENCE</scope>
    <source>
        <strain evidence="2">Liverpool</strain>
    </source>
</reference>
<feature type="chain" id="PRO_5014307485" evidence="1">
    <location>
        <begin position="20"/>
        <end position="343"/>
    </location>
</feature>
<feature type="signal peptide" evidence="1">
    <location>
        <begin position="1"/>
        <end position="19"/>
    </location>
</feature>
<proteinExistence type="predicted"/>
<dbReference type="HOGENOM" id="CLU_683721_0_0_1"/>
<reference evidence="2" key="2">
    <citation type="journal article" date="2007" name="Science">
        <title>Genome sequence of Aedes aegypti, a major arbovirus vector.</title>
        <authorList>
            <person name="Nene V."/>
            <person name="Wortman J.R."/>
            <person name="Lawson D."/>
            <person name="Haas B."/>
            <person name="Kodira C."/>
            <person name="Tu Z.J."/>
            <person name="Loftus B."/>
            <person name="Xi Z."/>
            <person name="Megy K."/>
            <person name="Grabherr M."/>
            <person name="Ren Q."/>
            <person name="Zdobnov E.M."/>
            <person name="Lobo N.F."/>
            <person name="Campbell K.S."/>
            <person name="Brown S.E."/>
            <person name="Bonaldo M.F."/>
            <person name="Zhu J."/>
            <person name="Sinkins S.P."/>
            <person name="Hogenkamp D.G."/>
            <person name="Amedeo P."/>
            <person name="Arensburger P."/>
            <person name="Atkinson P.W."/>
            <person name="Bidwell S."/>
            <person name="Biedler J."/>
            <person name="Birney E."/>
            <person name="Bruggner R.V."/>
            <person name="Costas J."/>
            <person name="Coy M.R."/>
            <person name="Crabtree J."/>
            <person name="Crawford M."/>
            <person name="Debruyn B."/>
            <person name="Decaprio D."/>
            <person name="Eiglmeier K."/>
            <person name="Eisenstadt E."/>
            <person name="El-Dorry H."/>
            <person name="Gelbart W.M."/>
            <person name="Gomes S.L."/>
            <person name="Hammond M."/>
            <person name="Hannick L.I."/>
            <person name="Hogan J.R."/>
            <person name="Holmes M.H."/>
            <person name="Jaffe D."/>
            <person name="Johnston J.S."/>
            <person name="Kennedy R.C."/>
            <person name="Koo H."/>
            <person name="Kravitz S."/>
            <person name="Kriventseva E.V."/>
            <person name="Kulp D."/>
            <person name="Labutti K."/>
            <person name="Lee E."/>
            <person name="Li S."/>
            <person name="Lovin D.D."/>
            <person name="Mao C."/>
            <person name="Mauceli E."/>
            <person name="Menck C.F."/>
            <person name="Miller J.R."/>
            <person name="Montgomery P."/>
            <person name="Mori A."/>
            <person name="Nascimento A.L."/>
            <person name="Naveira H.F."/>
            <person name="Nusbaum C."/>
            <person name="O'leary S."/>
            <person name="Orvis J."/>
            <person name="Pertea M."/>
            <person name="Quesneville H."/>
            <person name="Reidenbach K.R."/>
            <person name="Rogers Y.H."/>
            <person name="Roth C.W."/>
            <person name="Schneider J.R."/>
            <person name="Schatz M."/>
            <person name="Shumway M."/>
            <person name="Stanke M."/>
            <person name="Stinson E.O."/>
            <person name="Tubio J.M."/>
            <person name="Vanzee J.P."/>
            <person name="Verjovski-Almeida S."/>
            <person name="Werner D."/>
            <person name="White O."/>
            <person name="Wyder S."/>
            <person name="Zeng Q."/>
            <person name="Zhao Q."/>
            <person name="Zhao Y."/>
            <person name="Hill C.A."/>
            <person name="Raikhel A.S."/>
            <person name="Soares M.B."/>
            <person name="Knudson D.L."/>
            <person name="Lee N.H."/>
            <person name="Galagan J."/>
            <person name="Salzberg S.L."/>
            <person name="Paulsen I.T."/>
            <person name="Dimopoulos G."/>
            <person name="Collins F.H."/>
            <person name="Birren B."/>
            <person name="Fraser-Liggett C.M."/>
            <person name="Severson D.W."/>
        </authorList>
    </citation>
    <scope>NUCLEOTIDE SEQUENCE [LARGE SCALE GENOMIC DNA]</scope>
    <source>
        <strain evidence="2">Liverpool</strain>
    </source>
</reference>